<organism evidence="1 2">
    <name type="scientific">Oesophagostomum dentatum</name>
    <name type="common">Nodular worm</name>
    <dbReference type="NCBI Taxonomy" id="61180"/>
    <lineage>
        <taxon>Eukaryota</taxon>
        <taxon>Metazoa</taxon>
        <taxon>Ecdysozoa</taxon>
        <taxon>Nematoda</taxon>
        <taxon>Chromadorea</taxon>
        <taxon>Rhabditida</taxon>
        <taxon>Rhabditina</taxon>
        <taxon>Rhabditomorpha</taxon>
        <taxon>Strongyloidea</taxon>
        <taxon>Strongylidae</taxon>
        <taxon>Oesophagostomum</taxon>
    </lineage>
</organism>
<sequence>MRNMKKKRSSSLEEIEFGEMRCAIVLAY</sequence>
<dbReference type="AlphaFoldDB" id="A0A0B1RXB4"/>
<gene>
    <name evidence="1" type="ORF">OESDEN_23046</name>
</gene>
<protein>
    <submittedName>
        <fullName evidence="1">Uncharacterized protein</fullName>
    </submittedName>
</protein>
<name>A0A0B1RXB4_OESDE</name>
<keyword evidence="2" id="KW-1185">Reference proteome</keyword>
<dbReference type="EMBL" id="KN610866">
    <property type="protein sequence ID" value="KHJ77334.1"/>
    <property type="molecule type" value="Genomic_DNA"/>
</dbReference>
<reference evidence="1 2" key="1">
    <citation type="submission" date="2014-03" db="EMBL/GenBank/DDBJ databases">
        <title>Draft genome of the hookworm Oesophagostomum dentatum.</title>
        <authorList>
            <person name="Mitreva M."/>
        </authorList>
    </citation>
    <scope>NUCLEOTIDE SEQUENCE [LARGE SCALE GENOMIC DNA]</scope>
    <source>
        <strain evidence="1 2">OD-Hann</strain>
    </source>
</reference>
<proteinExistence type="predicted"/>
<dbReference type="Proteomes" id="UP000053660">
    <property type="component" value="Unassembled WGS sequence"/>
</dbReference>
<accession>A0A0B1RXB4</accession>
<evidence type="ECO:0000313" key="1">
    <source>
        <dbReference type="EMBL" id="KHJ77334.1"/>
    </source>
</evidence>
<evidence type="ECO:0000313" key="2">
    <source>
        <dbReference type="Proteomes" id="UP000053660"/>
    </source>
</evidence>